<feature type="transmembrane region" description="Helical" evidence="2">
    <location>
        <begin position="262"/>
        <end position="291"/>
    </location>
</feature>
<keyword evidence="2" id="KW-0472">Membrane</keyword>
<feature type="transmembrane region" description="Helical" evidence="2">
    <location>
        <begin position="339"/>
        <end position="361"/>
    </location>
</feature>
<reference evidence="3 4" key="1">
    <citation type="journal article" date="2021" name="Int. J. Syst. Evol. Microbiol.">
        <title>Reticulibacter mediterranei gen. nov., sp. nov., within the new family Reticulibacteraceae fam. nov., and Ktedonospora formicarum gen. nov., sp. nov., Ktedonobacter robiniae sp. nov., Dictyobacter formicarum sp. nov. and Dictyobacter arantiisoli sp. nov., belonging to the class Ktedonobacteria.</title>
        <authorList>
            <person name="Yabe S."/>
            <person name="Zheng Y."/>
            <person name="Wang C.M."/>
            <person name="Sakai Y."/>
            <person name="Abe K."/>
            <person name="Yokota A."/>
            <person name="Donadio S."/>
            <person name="Cavaletti L."/>
            <person name="Monciardini P."/>
        </authorList>
    </citation>
    <scope>NUCLEOTIDE SEQUENCE [LARGE SCALE GENOMIC DNA]</scope>
    <source>
        <strain evidence="3 4">SOSP1-30</strain>
    </source>
</reference>
<organism evidence="3 4">
    <name type="scientific">Ktedonobacter robiniae</name>
    <dbReference type="NCBI Taxonomy" id="2778365"/>
    <lineage>
        <taxon>Bacteria</taxon>
        <taxon>Bacillati</taxon>
        <taxon>Chloroflexota</taxon>
        <taxon>Ktedonobacteria</taxon>
        <taxon>Ktedonobacterales</taxon>
        <taxon>Ktedonobacteraceae</taxon>
        <taxon>Ktedonobacter</taxon>
    </lineage>
</organism>
<feature type="transmembrane region" description="Helical" evidence="2">
    <location>
        <begin position="381"/>
        <end position="403"/>
    </location>
</feature>
<dbReference type="Proteomes" id="UP000654345">
    <property type="component" value="Unassembled WGS sequence"/>
</dbReference>
<comment type="caution">
    <text evidence="3">The sequence shown here is derived from an EMBL/GenBank/DDBJ whole genome shotgun (WGS) entry which is preliminary data.</text>
</comment>
<evidence type="ECO:0000313" key="3">
    <source>
        <dbReference type="EMBL" id="GHO55324.1"/>
    </source>
</evidence>
<feature type="transmembrane region" description="Helical" evidence="2">
    <location>
        <begin position="29"/>
        <end position="52"/>
    </location>
</feature>
<dbReference type="EMBL" id="BNJG01000001">
    <property type="protein sequence ID" value="GHO55324.1"/>
    <property type="molecule type" value="Genomic_DNA"/>
</dbReference>
<evidence type="ECO:0000256" key="2">
    <source>
        <dbReference type="SAM" id="Phobius"/>
    </source>
</evidence>
<feature type="transmembrane region" description="Helical" evidence="2">
    <location>
        <begin position="297"/>
        <end position="319"/>
    </location>
</feature>
<feature type="region of interest" description="Disordered" evidence="1">
    <location>
        <begin position="1"/>
        <end position="20"/>
    </location>
</feature>
<evidence type="ECO:0000313" key="4">
    <source>
        <dbReference type="Proteomes" id="UP000654345"/>
    </source>
</evidence>
<dbReference type="RefSeq" id="WP_201371924.1">
    <property type="nucleotide sequence ID" value="NZ_BNJG01000001.1"/>
</dbReference>
<feature type="compositionally biased region" description="Polar residues" evidence="1">
    <location>
        <begin position="8"/>
        <end position="20"/>
    </location>
</feature>
<feature type="transmembrane region" description="Helical" evidence="2">
    <location>
        <begin position="447"/>
        <end position="475"/>
    </location>
</feature>
<feature type="transmembrane region" description="Helical" evidence="2">
    <location>
        <begin position="514"/>
        <end position="536"/>
    </location>
</feature>
<keyword evidence="4" id="KW-1185">Reference proteome</keyword>
<evidence type="ECO:0000256" key="1">
    <source>
        <dbReference type="SAM" id="MobiDB-lite"/>
    </source>
</evidence>
<feature type="transmembrane region" description="Helical" evidence="2">
    <location>
        <begin position="228"/>
        <end position="250"/>
    </location>
</feature>
<feature type="transmembrane region" description="Helical" evidence="2">
    <location>
        <begin position="415"/>
        <end position="435"/>
    </location>
</feature>
<evidence type="ECO:0008006" key="5">
    <source>
        <dbReference type="Google" id="ProtNLM"/>
    </source>
</evidence>
<gene>
    <name evidence="3" type="ORF">KSB_37990</name>
</gene>
<accession>A0ABQ3URA4</accession>
<feature type="transmembrane region" description="Helical" evidence="2">
    <location>
        <begin position="482"/>
        <end position="502"/>
    </location>
</feature>
<feature type="transmembrane region" description="Helical" evidence="2">
    <location>
        <begin position="97"/>
        <end position="119"/>
    </location>
</feature>
<feature type="transmembrane region" description="Helical" evidence="2">
    <location>
        <begin position="58"/>
        <end position="77"/>
    </location>
</feature>
<protein>
    <recommendedName>
        <fullName evidence="5">DUF2029 domain-containing protein</fullName>
    </recommendedName>
</protein>
<keyword evidence="2" id="KW-0812">Transmembrane</keyword>
<keyword evidence="2" id="KW-1133">Transmembrane helix</keyword>
<sequence length="555" mass="61741">MDTDISQENDAQHDSSSIQTSSNARRGRLLADPCVIALGVAVIFYAASLTHLLPGVGIWHAVLDMGLLICIGTLLLYKAYQVGRAYVWPAGRRQRMVLDACLLLLMGSLLFYGASWQMFKAYTDAAKYNCYALAFWQGLDAVKTLPPAQCEFIFRPVTFDQVAAPQTQQHVQQPPSLLDQAEQYGVPASWVHQLRAWQPTSLPLHTLPNEYPLPVLLPFSLGLLAPQGWYQVSFAIWMVLLAGLLCYLLARYRSREAALSCAFYLITGCWATAVGRFDLLPALFTLLAAVYAARSRWGWAFAYLALATLCKFYPVLLLLPFLLQQQRLVQGNWRAWQRWLPLVVFGLVCAGIVVVSLLFSVEGTLKPLTYFGDRPIQVESLPASLMWLTSLVTGLPLIFKFTYGSLNMFGAPAQIIGSLSTPLLLVGLAYTYWLQWRGKIDLATSSLLTLLLVIGTSKVFSPQYLIWVAPLVAYVGQANWRWMVSWGILGVLTTLIYPYIYISVSLQAVPQQPIFFPIVTIRNFILAGFIIALLIAGQRGQLSARSQEHSQAALS</sequence>
<name>A0ABQ3URA4_9CHLR</name>
<proteinExistence type="predicted"/>